<dbReference type="InterPro" id="IPR003342">
    <property type="entry name" value="ArnT-like_N"/>
</dbReference>
<reference evidence="18" key="1">
    <citation type="submission" date="2023-07" db="EMBL/GenBank/DDBJ databases">
        <title>A draft genome of Kazachstania heterogenica Y-27499.</title>
        <authorList>
            <person name="Donic C."/>
            <person name="Kralova J.S."/>
            <person name="Fidel L."/>
            <person name="Ben-Dor S."/>
            <person name="Jung S."/>
        </authorList>
    </citation>
    <scope>NUCLEOTIDE SEQUENCE [LARGE SCALE GENOMIC DNA]</scope>
    <source>
        <strain evidence="18">Y27499</strain>
    </source>
</reference>
<feature type="transmembrane region" description="Helical" evidence="15">
    <location>
        <begin position="166"/>
        <end position="182"/>
    </location>
</feature>
<feature type="transmembrane region" description="Helical" evidence="15">
    <location>
        <begin position="134"/>
        <end position="154"/>
    </location>
</feature>
<evidence type="ECO:0000256" key="10">
    <source>
        <dbReference type="ARBA" id="ARBA00022989"/>
    </source>
</evidence>
<dbReference type="InterPro" id="IPR027005">
    <property type="entry name" value="PMT-like"/>
</dbReference>
<keyword evidence="7 15" id="KW-0812">Transmembrane</keyword>
<comment type="subcellular location">
    <subcellularLocation>
        <location evidence="1 15">Endoplasmic reticulum membrane</location>
        <topology evidence="1 15">Multi-pass membrane protein</topology>
    </subcellularLocation>
</comment>
<dbReference type="Pfam" id="PF16192">
    <property type="entry name" value="PMT_4TMC"/>
    <property type="match status" value="1"/>
</dbReference>
<dbReference type="InterPro" id="IPR032421">
    <property type="entry name" value="PMT_4TMC"/>
</dbReference>
<dbReference type="PANTHER" id="PTHR10050">
    <property type="entry name" value="DOLICHYL-PHOSPHATE-MANNOSE--PROTEIN MANNOSYLTRANSFERASE"/>
    <property type="match status" value="1"/>
</dbReference>
<comment type="function">
    <text evidence="15">Transfers mannose from Dol-P-mannose to Ser or Thr residues on proteins.</text>
</comment>
<feature type="transmembrane region" description="Helical" evidence="15">
    <location>
        <begin position="95"/>
        <end position="114"/>
    </location>
</feature>
<protein>
    <recommendedName>
        <fullName evidence="4 15">Dolichyl-phosphate-mannose--protein mannosyltransferase</fullName>
        <ecNumber evidence="4 15">2.4.1.109</ecNumber>
    </recommendedName>
</protein>
<dbReference type="CDD" id="cd23283">
    <property type="entry name" value="beta-trefoil_MIR_PMT1-like"/>
    <property type="match status" value="1"/>
</dbReference>
<dbReference type="InterPro" id="IPR036300">
    <property type="entry name" value="MIR_dom_sf"/>
</dbReference>
<dbReference type="Pfam" id="PF02366">
    <property type="entry name" value="PMT"/>
    <property type="match status" value="1"/>
</dbReference>
<keyword evidence="6 15" id="KW-0808">Transferase</keyword>
<dbReference type="Pfam" id="PF02815">
    <property type="entry name" value="MIR"/>
    <property type="match status" value="1"/>
</dbReference>
<name>A0AAN8A806_9SACH</name>
<evidence type="ECO:0000256" key="14">
    <source>
        <dbReference type="ARBA" id="ARBA00045102"/>
    </source>
</evidence>
<dbReference type="EMBL" id="JAWIZZ010000051">
    <property type="protein sequence ID" value="KAK5778800.1"/>
    <property type="molecule type" value="Genomic_DNA"/>
</dbReference>
<keyword evidence="11 15" id="KW-0472">Membrane</keyword>
<evidence type="ECO:0000256" key="4">
    <source>
        <dbReference type="ARBA" id="ARBA00012839"/>
    </source>
</evidence>
<dbReference type="Proteomes" id="UP001306508">
    <property type="component" value="Unassembled WGS sequence"/>
</dbReference>
<feature type="transmembrane region" description="Helical" evidence="15">
    <location>
        <begin position="659"/>
        <end position="677"/>
    </location>
</feature>
<feature type="domain" description="MIR" evidence="16">
    <location>
        <begin position="458"/>
        <end position="514"/>
    </location>
</feature>
<evidence type="ECO:0000256" key="9">
    <source>
        <dbReference type="ARBA" id="ARBA00022824"/>
    </source>
</evidence>
<evidence type="ECO:0000256" key="13">
    <source>
        <dbReference type="ARBA" id="ARBA00045085"/>
    </source>
</evidence>
<accession>A0AAN8A806</accession>
<feature type="transmembrane region" description="Helical" evidence="15">
    <location>
        <begin position="241"/>
        <end position="261"/>
    </location>
</feature>
<comment type="catalytic activity">
    <reaction evidence="13 15">
        <text>a di-trans,poly-cis-dolichyl beta-D-mannosyl phosphate + L-threonyl-[protein] = 3-O-(alpha-D-mannosyl)-L-threonyl-[protein] + a di-trans,poly-cis-dolichyl phosphate + H(+)</text>
        <dbReference type="Rhea" id="RHEA:53396"/>
        <dbReference type="Rhea" id="RHEA-COMP:11060"/>
        <dbReference type="Rhea" id="RHEA-COMP:13547"/>
        <dbReference type="Rhea" id="RHEA-COMP:19498"/>
        <dbReference type="Rhea" id="RHEA-COMP:19501"/>
        <dbReference type="ChEBI" id="CHEBI:15378"/>
        <dbReference type="ChEBI" id="CHEBI:30013"/>
        <dbReference type="ChEBI" id="CHEBI:57683"/>
        <dbReference type="ChEBI" id="CHEBI:58211"/>
        <dbReference type="ChEBI" id="CHEBI:137323"/>
        <dbReference type="EC" id="2.4.1.109"/>
    </reaction>
</comment>
<keyword evidence="10 15" id="KW-1133">Transmembrane helix</keyword>
<comment type="catalytic activity">
    <reaction evidence="14 15">
        <text>a di-trans,poly-cis-dolichyl beta-D-mannosyl phosphate + L-seryl-[protein] = 3-O-(alpha-D-mannosyl)-L-seryl-[protein] + a di-trans,poly-cis-dolichyl phosphate + H(+)</text>
        <dbReference type="Rhea" id="RHEA:17377"/>
        <dbReference type="Rhea" id="RHEA-COMP:9863"/>
        <dbReference type="Rhea" id="RHEA-COMP:13546"/>
        <dbReference type="Rhea" id="RHEA-COMP:19498"/>
        <dbReference type="Rhea" id="RHEA-COMP:19501"/>
        <dbReference type="ChEBI" id="CHEBI:15378"/>
        <dbReference type="ChEBI" id="CHEBI:29999"/>
        <dbReference type="ChEBI" id="CHEBI:57683"/>
        <dbReference type="ChEBI" id="CHEBI:58211"/>
        <dbReference type="ChEBI" id="CHEBI:137321"/>
        <dbReference type="EC" id="2.4.1.109"/>
    </reaction>
</comment>
<dbReference type="GO" id="GO:0005789">
    <property type="term" value="C:endoplasmic reticulum membrane"/>
    <property type="evidence" value="ECO:0007669"/>
    <property type="project" value="UniProtKB-SubCell"/>
</dbReference>
<evidence type="ECO:0000256" key="5">
    <source>
        <dbReference type="ARBA" id="ARBA00022676"/>
    </source>
</evidence>
<dbReference type="Gene3D" id="2.80.10.50">
    <property type="match status" value="1"/>
</dbReference>
<sequence>MSVKGKKSVNKKVEDTSLEPIEVKNGPVRPYLGIKITDEFVNSRVSNTLFDKLYLIVLVIVGSAVRSHSLTAPNNVIDKESIVGGIISNYINREFFIGTTPPMANLFYFLVSFFNGFDGQFNFQPVGYPYPNKVPYATFRLFSSILGLLTVVLFYSTLRLTGVKRFVAFAISLALVFENGYVTISRYIFNESPYLFFIALAIYLFKRSQLYSMGSCKSYISLLGSAIALGCTISTKWVGAFVIIWVGISLVLKFILNIGDLSKPVCSSIKHTTIKGLLCLIIPTFVYVLSFYTHFQLTTHISKDAEILSSEYRYELIGNNIPENIKAPVGLGSRVTIRHAGTYGGYLHSHDIFYTAGSKQQEITLYPYEDPKNEWYLELYSESGKPITNFTELVDGTKIRLNHKTHCRLHSHDHKPPVSENSDWQKEVSCYGYEGFEGDGNDDWIIEIDKDKSVEGAREAVKAINTKFRLRHAMTGCYLFSHDTRLPASSYNQQEVTCATQGIKALTLWYIESNDHDFLPDDTERVSYPRLSFLQKFVEIHKKIVYVTKKKDIPNSYNSNPLSWPFMSRGVELAYHNFENVYFIGNAIMWFAVTLFIIIFGLGFACELIAWQTGKPIFQTTYIIDFHIQTVEYLLGYAIYMAPYILLGGNYFIYEYLPAYYFGALALGHGFDALFVIPSNKIIKQAAYAVITLFVIGNIYFFQNRKTLAYGSMWSHDSCEASKWLSSWDYDCNGYTLSVDQYQAQKSQRVKTDDVASFSYGFPAPTSEAEMIQDSIVDKMINEAESEAVFVDSNGNKLDPEEVKRMVKEEGAILKKSTINE</sequence>
<dbReference type="PROSITE" id="PS50919">
    <property type="entry name" value="MIR"/>
    <property type="match status" value="2"/>
</dbReference>
<evidence type="ECO:0000256" key="15">
    <source>
        <dbReference type="RuleBase" id="RU367007"/>
    </source>
</evidence>
<keyword evidence="9 15" id="KW-0256">Endoplasmic reticulum</keyword>
<dbReference type="SUPFAM" id="SSF82109">
    <property type="entry name" value="MIR domain"/>
    <property type="match status" value="1"/>
</dbReference>
<comment type="pathway">
    <text evidence="2 15">Protein modification; protein glycosylation.</text>
</comment>
<keyword evidence="5 15" id="KW-0328">Glycosyltransferase</keyword>
<evidence type="ECO:0000259" key="16">
    <source>
        <dbReference type="PROSITE" id="PS50919"/>
    </source>
</evidence>
<gene>
    <name evidence="17" type="ORF">RI543_003724</name>
</gene>
<dbReference type="PANTHER" id="PTHR10050:SF50">
    <property type="entry name" value="DOLICHYL-PHOSPHATE-MANNOSE--PROTEIN MANNOSYLTRANSFERASE 1-RELATED"/>
    <property type="match status" value="1"/>
</dbReference>
<proteinExistence type="inferred from homology"/>
<dbReference type="SMART" id="SM00472">
    <property type="entry name" value="MIR"/>
    <property type="match status" value="3"/>
</dbReference>
<feature type="transmembrane region" description="Helical" evidence="15">
    <location>
        <begin position="631"/>
        <end position="653"/>
    </location>
</feature>
<comment type="caution">
    <text evidence="17">The sequence shown here is derived from an EMBL/GenBank/DDBJ whole genome shotgun (WGS) entry which is preliminary data.</text>
</comment>
<feature type="domain" description="MIR" evidence="16">
    <location>
        <begin position="326"/>
        <end position="380"/>
    </location>
</feature>
<evidence type="ECO:0000256" key="3">
    <source>
        <dbReference type="ARBA" id="ARBA00007222"/>
    </source>
</evidence>
<evidence type="ECO:0000256" key="11">
    <source>
        <dbReference type="ARBA" id="ARBA00023136"/>
    </source>
</evidence>
<evidence type="ECO:0000256" key="2">
    <source>
        <dbReference type="ARBA" id="ARBA00004922"/>
    </source>
</evidence>
<keyword evidence="8" id="KW-0677">Repeat</keyword>
<comment type="similarity">
    <text evidence="3 15">Belongs to the glycosyltransferase 39 family.</text>
</comment>
<organism evidence="17 18">
    <name type="scientific">Arxiozyma heterogenica</name>
    <dbReference type="NCBI Taxonomy" id="278026"/>
    <lineage>
        <taxon>Eukaryota</taxon>
        <taxon>Fungi</taxon>
        <taxon>Dikarya</taxon>
        <taxon>Ascomycota</taxon>
        <taxon>Saccharomycotina</taxon>
        <taxon>Saccharomycetes</taxon>
        <taxon>Saccharomycetales</taxon>
        <taxon>Saccharomycetaceae</taxon>
        <taxon>Arxiozyma</taxon>
    </lineage>
</organism>
<keyword evidence="18" id="KW-1185">Reference proteome</keyword>
<dbReference type="InterPro" id="IPR016093">
    <property type="entry name" value="MIR_motif"/>
</dbReference>
<dbReference type="GO" id="GO:0004169">
    <property type="term" value="F:dolichyl-phosphate-mannose-protein mannosyltransferase activity"/>
    <property type="evidence" value="ECO:0007669"/>
    <property type="project" value="UniProtKB-UniRule"/>
</dbReference>
<evidence type="ECO:0000313" key="18">
    <source>
        <dbReference type="Proteomes" id="UP001306508"/>
    </source>
</evidence>
<keyword evidence="12" id="KW-0325">Glycoprotein</keyword>
<evidence type="ECO:0000256" key="7">
    <source>
        <dbReference type="ARBA" id="ARBA00022692"/>
    </source>
</evidence>
<evidence type="ECO:0000256" key="6">
    <source>
        <dbReference type="ARBA" id="ARBA00022679"/>
    </source>
</evidence>
<dbReference type="EC" id="2.4.1.109" evidence="4 15"/>
<feature type="transmembrane region" description="Helical" evidence="15">
    <location>
        <begin position="273"/>
        <end position="292"/>
    </location>
</feature>
<evidence type="ECO:0000256" key="12">
    <source>
        <dbReference type="ARBA" id="ARBA00023180"/>
    </source>
</evidence>
<dbReference type="AlphaFoldDB" id="A0AAN8A806"/>
<evidence type="ECO:0000256" key="1">
    <source>
        <dbReference type="ARBA" id="ARBA00004477"/>
    </source>
</evidence>
<feature type="transmembrane region" description="Helical" evidence="15">
    <location>
        <begin position="686"/>
        <end position="703"/>
    </location>
</feature>
<evidence type="ECO:0000313" key="17">
    <source>
        <dbReference type="EMBL" id="KAK5778800.1"/>
    </source>
</evidence>
<feature type="transmembrane region" description="Helical" evidence="15">
    <location>
        <begin position="587"/>
        <end position="610"/>
    </location>
</feature>
<evidence type="ECO:0000256" key="8">
    <source>
        <dbReference type="ARBA" id="ARBA00022737"/>
    </source>
</evidence>